<evidence type="ECO:0000259" key="2">
    <source>
        <dbReference type="Pfam" id="PF14244"/>
    </source>
</evidence>
<protein>
    <recommendedName>
        <fullName evidence="2">Retrotransposon Copia-like N-terminal domain-containing protein</fullName>
    </recommendedName>
</protein>
<gene>
    <name evidence="3" type="ORF">L3X38_026026</name>
</gene>
<comment type="caution">
    <text evidence="3">The sequence shown here is derived from an EMBL/GenBank/DDBJ whole genome shotgun (WGS) entry which is preliminary data.</text>
</comment>
<dbReference type="InterPro" id="IPR029472">
    <property type="entry name" value="Copia-like_N"/>
</dbReference>
<dbReference type="InterPro" id="IPR036875">
    <property type="entry name" value="Znf_CCHC_sf"/>
</dbReference>
<organism evidence="3 4">
    <name type="scientific">Prunus dulcis</name>
    <name type="common">Almond</name>
    <name type="synonym">Amygdalus dulcis</name>
    <dbReference type="NCBI Taxonomy" id="3755"/>
    <lineage>
        <taxon>Eukaryota</taxon>
        <taxon>Viridiplantae</taxon>
        <taxon>Streptophyta</taxon>
        <taxon>Embryophyta</taxon>
        <taxon>Tracheophyta</taxon>
        <taxon>Spermatophyta</taxon>
        <taxon>Magnoliopsida</taxon>
        <taxon>eudicotyledons</taxon>
        <taxon>Gunneridae</taxon>
        <taxon>Pentapetalae</taxon>
        <taxon>rosids</taxon>
        <taxon>fabids</taxon>
        <taxon>Rosales</taxon>
        <taxon>Rosaceae</taxon>
        <taxon>Amygdaloideae</taxon>
        <taxon>Amygdaleae</taxon>
        <taxon>Prunus</taxon>
    </lineage>
</organism>
<keyword evidence="4" id="KW-1185">Reference proteome</keyword>
<reference evidence="3 4" key="1">
    <citation type="journal article" date="2022" name="G3 (Bethesda)">
        <title>Whole-genome sequence and methylome profiling of the almond [Prunus dulcis (Mill.) D.A. Webb] cultivar 'Nonpareil'.</title>
        <authorList>
            <person name="D'Amico-Willman K.M."/>
            <person name="Ouma W.Z."/>
            <person name="Meulia T."/>
            <person name="Sideli G.M."/>
            <person name="Gradziel T.M."/>
            <person name="Fresnedo-Ramirez J."/>
        </authorList>
    </citation>
    <scope>NUCLEOTIDE SEQUENCE [LARGE SCALE GENOMIC DNA]</scope>
    <source>
        <strain evidence="3">Clone GOH B32 T37-40</strain>
    </source>
</reference>
<dbReference type="Gene3D" id="4.10.60.10">
    <property type="entry name" value="Zinc finger, CCHC-type"/>
    <property type="match status" value="1"/>
</dbReference>
<sequence length="318" mass="35777">MKSTSSGMTSRSKWESPNHPLYLHYSDQPGAVLVPQPLVEDNYSTWVQSMTMALTTWLLGSMSKEISGSVINCKDARQMWLDLQESCDTKKEITSYVETQKTMKFLMGINDSYSTVRSNTLLLEPLPTVNKAYSLVLRHERQAEISSGKHTSPSEAAPFAVKNGGRETDGGLRCGKCNKTNHSTQNCRAHLKCTFCGWKGHSFEYCRKRKAAAEAEQSRSSTSKDAKLSFFPKRLQADARNNFLFLSKDEDSQLKAIDFGLSDFVKLGWSSKGNGVSPTVASWRRKSNGVGRWPAERGWLDMDMWHSTTFGLWPYAIR</sequence>
<accession>A0AAD4W4N1</accession>
<dbReference type="GO" id="GO:0008270">
    <property type="term" value="F:zinc ion binding"/>
    <property type="evidence" value="ECO:0007669"/>
    <property type="project" value="InterPro"/>
</dbReference>
<evidence type="ECO:0000313" key="4">
    <source>
        <dbReference type="Proteomes" id="UP001054821"/>
    </source>
</evidence>
<name>A0AAD4W4N1_PRUDU</name>
<feature type="region of interest" description="Disordered" evidence="1">
    <location>
        <begin position="144"/>
        <end position="164"/>
    </location>
</feature>
<dbReference type="PANTHER" id="PTHR34222">
    <property type="entry name" value="GAG_PRE-INTEGRS DOMAIN-CONTAINING PROTEIN"/>
    <property type="match status" value="1"/>
</dbReference>
<dbReference type="Pfam" id="PF14244">
    <property type="entry name" value="Retrotran_gag_3"/>
    <property type="match status" value="1"/>
</dbReference>
<dbReference type="EMBL" id="JAJFAZ020000004">
    <property type="protein sequence ID" value="KAI5335892.1"/>
    <property type="molecule type" value="Genomic_DNA"/>
</dbReference>
<feature type="domain" description="Retrotransposon Copia-like N-terminal" evidence="2">
    <location>
        <begin position="24"/>
        <end position="54"/>
    </location>
</feature>
<dbReference type="Proteomes" id="UP001054821">
    <property type="component" value="Chromosome 4"/>
</dbReference>
<dbReference type="GO" id="GO:0003676">
    <property type="term" value="F:nucleic acid binding"/>
    <property type="evidence" value="ECO:0007669"/>
    <property type="project" value="InterPro"/>
</dbReference>
<feature type="compositionally biased region" description="Polar residues" evidence="1">
    <location>
        <begin position="144"/>
        <end position="154"/>
    </location>
</feature>
<dbReference type="SUPFAM" id="SSF57756">
    <property type="entry name" value="Retrovirus zinc finger-like domains"/>
    <property type="match status" value="1"/>
</dbReference>
<dbReference type="AlphaFoldDB" id="A0AAD4W4N1"/>
<proteinExistence type="predicted"/>
<evidence type="ECO:0000256" key="1">
    <source>
        <dbReference type="SAM" id="MobiDB-lite"/>
    </source>
</evidence>
<evidence type="ECO:0000313" key="3">
    <source>
        <dbReference type="EMBL" id="KAI5335892.1"/>
    </source>
</evidence>
<dbReference type="PANTHER" id="PTHR34222:SF99">
    <property type="entry name" value="PROTEIN, PUTATIVE-RELATED"/>
    <property type="match status" value="1"/>
</dbReference>